<dbReference type="Gene3D" id="2.30.40.10">
    <property type="entry name" value="Urease, subunit C, domain 1"/>
    <property type="match status" value="1"/>
</dbReference>
<gene>
    <name evidence="2" type="ORF">C6569_01090</name>
</gene>
<dbReference type="CDD" id="cd01300">
    <property type="entry name" value="YtcJ_like"/>
    <property type="match status" value="1"/>
</dbReference>
<dbReference type="PANTHER" id="PTHR22642:SF2">
    <property type="entry name" value="PROTEIN LONG AFTER FAR-RED 3"/>
    <property type="match status" value="1"/>
</dbReference>
<dbReference type="Proteomes" id="UP000237889">
    <property type="component" value="Chromosome"/>
</dbReference>
<keyword evidence="3" id="KW-1185">Reference proteome</keyword>
<dbReference type="OrthoDB" id="9811399at2"/>
<dbReference type="Pfam" id="PF07969">
    <property type="entry name" value="Amidohydro_3"/>
    <property type="match status" value="1"/>
</dbReference>
<reference evidence="2 3" key="1">
    <citation type="submission" date="2018-03" db="EMBL/GenBank/DDBJ databases">
        <title>Genome sequencing of Phreatobacter sp.</title>
        <authorList>
            <person name="Kim S.-J."/>
            <person name="Heo J."/>
            <person name="Kwon S.-W."/>
        </authorList>
    </citation>
    <scope>NUCLEOTIDE SEQUENCE [LARGE SCALE GENOMIC DNA]</scope>
    <source>
        <strain evidence="2 3">S-12</strain>
    </source>
</reference>
<protein>
    <submittedName>
        <fullName evidence="2">Amidohydrolase</fullName>
    </submittedName>
</protein>
<evidence type="ECO:0000259" key="1">
    <source>
        <dbReference type="Pfam" id="PF07969"/>
    </source>
</evidence>
<keyword evidence="2" id="KW-0378">Hydrolase</keyword>
<evidence type="ECO:0000313" key="2">
    <source>
        <dbReference type="EMBL" id="AVO43780.1"/>
    </source>
</evidence>
<dbReference type="EMBL" id="CP027668">
    <property type="protein sequence ID" value="AVO43780.1"/>
    <property type="molecule type" value="Genomic_DNA"/>
</dbReference>
<dbReference type="Gene3D" id="3.10.310.70">
    <property type="match status" value="1"/>
</dbReference>
<dbReference type="InterPro" id="IPR032466">
    <property type="entry name" value="Metal_Hydrolase"/>
</dbReference>
<dbReference type="AlphaFoldDB" id="A0A2S0N6K5"/>
<dbReference type="KEGG" id="phr:C6569_01090"/>
<dbReference type="RefSeq" id="WP_106747110.1">
    <property type="nucleotide sequence ID" value="NZ_CP027668.1"/>
</dbReference>
<dbReference type="SUPFAM" id="SSF51556">
    <property type="entry name" value="Metallo-dependent hydrolases"/>
    <property type="match status" value="1"/>
</dbReference>
<name>A0A2S0N6K5_9HYPH</name>
<dbReference type="SUPFAM" id="SSF51338">
    <property type="entry name" value="Composite domain of metallo-dependent hydrolases"/>
    <property type="match status" value="1"/>
</dbReference>
<sequence length="545" mass="58756">MPILPRADVVLRGGRVFVAYGEPVAEAVALWSGKVLAVGSSADLEPLIGPGTKVVELRGRLATPGLFEAHAHLLPMGISMAEIDARPQKADTLDALLGLIRDAAATKKPGEWILARGYDDSKLDIRRHPHRTELDLAAPDNPVYLVRTCGHLAVANSMALKIAGVTTRTPVPAGGAIEQVNGDLTGLMAENGRQAVHAVLPAYTDEDHVAAIERGGRYMNSFGITSTMDAAVGMRSGYREIISYRNAVRTGRQPLRVTQCLLDIPGGILGRCWEEGLVTGSGDDMLRIGPVKIFTDGSAGGKTAAMTSPYAGEEETHGIYCLTDKEMEEATMEVHAKGYQLAVHAIGDGAIEQTLVAMEKALAKYPDADRRHRIEHCGFNTMDQMKRMRAAGIEPVPQPVFIYDFGELYQQVMPDDRPATSYPMKTWIDMGFQPAASTDAPVCDANVWPNFFTMITRKTHKGTVIGAGEAISIERAIQAYTEFGAYVNKCEDHRGTLRPGMAADVAVFSRDLLTASPEAILSDTRCDLTILGGACVHDATGEWKG</sequence>
<proteinExistence type="predicted"/>
<dbReference type="PANTHER" id="PTHR22642">
    <property type="entry name" value="IMIDAZOLONEPROPIONASE"/>
    <property type="match status" value="1"/>
</dbReference>
<dbReference type="InterPro" id="IPR011059">
    <property type="entry name" value="Metal-dep_hydrolase_composite"/>
</dbReference>
<organism evidence="2 3">
    <name type="scientific">Phreatobacter cathodiphilus</name>
    <dbReference type="NCBI Taxonomy" id="1868589"/>
    <lineage>
        <taxon>Bacteria</taxon>
        <taxon>Pseudomonadati</taxon>
        <taxon>Pseudomonadota</taxon>
        <taxon>Alphaproteobacteria</taxon>
        <taxon>Hyphomicrobiales</taxon>
        <taxon>Phreatobacteraceae</taxon>
        <taxon>Phreatobacter</taxon>
    </lineage>
</organism>
<feature type="domain" description="Amidohydrolase 3" evidence="1">
    <location>
        <begin position="53"/>
        <end position="537"/>
    </location>
</feature>
<evidence type="ECO:0000313" key="3">
    <source>
        <dbReference type="Proteomes" id="UP000237889"/>
    </source>
</evidence>
<dbReference type="Gene3D" id="3.20.20.140">
    <property type="entry name" value="Metal-dependent hydrolases"/>
    <property type="match status" value="1"/>
</dbReference>
<dbReference type="InterPro" id="IPR033932">
    <property type="entry name" value="YtcJ-like"/>
</dbReference>
<dbReference type="InterPro" id="IPR013108">
    <property type="entry name" value="Amidohydro_3"/>
</dbReference>
<dbReference type="GO" id="GO:0016810">
    <property type="term" value="F:hydrolase activity, acting on carbon-nitrogen (but not peptide) bonds"/>
    <property type="evidence" value="ECO:0007669"/>
    <property type="project" value="InterPro"/>
</dbReference>
<accession>A0A2S0N6K5</accession>